<dbReference type="FunFam" id="3.20.20.80:FF:000041">
    <property type="entry name" value="Beta-glucosidase 7"/>
    <property type="match status" value="1"/>
</dbReference>
<evidence type="ECO:0000313" key="9">
    <source>
        <dbReference type="EMBL" id="CAG9333786.1"/>
    </source>
</evidence>
<dbReference type="InterPro" id="IPR018120">
    <property type="entry name" value="Glyco_hydro_1_AS"/>
</dbReference>
<protein>
    <recommendedName>
        <fullName evidence="2">beta-glucosidase</fullName>
        <ecNumber evidence="2">3.2.1.21</ecNumber>
    </recommendedName>
</protein>
<dbReference type="PROSITE" id="PS00572">
    <property type="entry name" value="GLYCOSYL_HYDROL_F1_1"/>
    <property type="match status" value="1"/>
</dbReference>
<organism evidence="9 10">
    <name type="scientific">Blepharisma stoltei</name>
    <dbReference type="NCBI Taxonomy" id="1481888"/>
    <lineage>
        <taxon>Eukaryota</taxon>
        <taxon>Sar</taxon>
        <taxon>Alveolata</taxon>
        <taxon>Ciliophora</taxon>
        <taxon>Postciliodesmatophora</taxon>
        <taxon>Heterotrichea</taxon>
        <taxon>Heterotrichida</taxon>
        <taxon>Blepharismidae</taxon>
        <taxon>Blepharisma</taxon>
    </lineage>
</organism>
<evidence type="ECO:0000256" key="2">
    <source>
        <dbReference type="ARBA" id="ARBA00012744"/>
    </source>
</evidence>
<name>A0AAU9K2K8_9CILI</name>
<dbReference type="GO" id="GO:0008422">
    <property type="term" value="F:beta-glucosidase activity"/>
    <property type="evidence" value="ECO:0007669"/>
    <property type="project" value="TreeGrafter"/>
</dbReference>
<dbReference type="GO" id="GO:0005975">
    <property type="term" value="P:carbohydrate metabolic process"/>
    <property type="evidence" value="ECO:0007669"/>
    <property type="project" value="InterPro"/>
</dbReference>
<evidence type="ECO:0000256" key="7">
    <source>
        <dbReference type="RuleBase" id="RU004468"/>
    </source>
</evidence>
<evidence type="ECO:0000256" key="5">
    <source>
        <dbReference type="PROSITE-ProRule" id="PRU10055"/>
    </source>
</evidence>
<dbReference type="AlphaFoldDB" id="A0AAU9K2K8"/>
<proteinExistence type="inferred from homology"/>
<evidence type="ECO:0000256" key="1">
    <source>
        <dbReference type="ARBA" id="ARBA00010838"/>
    </source>
</evidence>
<dbReference type="InterPro" id="IPR001360">
    <property type="entry name" value="Glyco_hydro_1"/>
</dbReference>
<reference evidence="9" key="1">
    <citation type="submission" date="2021-09" db="EMBL/GenBank/DDBJ databases">
        <authorList>
            <consortium name="AG Swart"/>
            <person name="Singh M."/>
            <person name="Singh A."/>
            <person name="Seah K."/>
            <person name="Emmerich C."/>
        </authorList>
    </citation>
    <scope>NUCLEOTIDE SEQUENCE</scope>
    <source>
        <strain evidence="9">ATCC30299</strain>
    </source>
</reference>
<dbReference type="InterPro" id="IPR017853">
    <property type="entry name" value="GH"/>
</dbReference>
<evidence type="ECO:0000256" key="6">
    <source>
        <dbReference type="RuleBase" id="RU003690"/>
    </source>
</evidence>
<keyword evidence="10" id="KW-1185">Reference proteome</keyword>
<keyword evidence="8" id="KW-0732">Signal</keyword>
<sequence>MIIFLSPILILATFATQFPEDFAWGTGIAAFQVEGAWNESGKGMSMWDYFQEFPGRIRNNYNAKVAADFYHRYPEDIELMKKLGIKHLRLSISWPRILPTGLIDSPNPEGVKFYRNLFGALLNAGITPYVTLYHWDLPQTFNNFTDKSTWLNKDIVFKFNDYADFCFKNFGDQVKFWITFNEIKVMAWVGYGTGLHAPGRCSPNFGSWCKEIGGGGNSSTEPYIVAHHAFLAHGYAVKTYREKYQKLQGGKIGMASSSTFALPYDNQNIDDINAAHRAVAFQFGWLTDPIAFGRYPEEMSSIITGNRLPNFTESESEMLKGSYDFLGFNYYTTQYAQHTGIPGINYISDPRIKTSAFNKTGNLIGPFTNSWWVNAYAPGFRDHLNWIKKRYNDPDIYILENGISCWGEHNASIETGLNDACRVNYVHEYIMSMIDAIVLDKIKVKGYFLWSLIDNFEWADGFDGKFGITYVDYAGNLTRTVKNSGYMYKALLEKLGSSSLEEVKQILPANLVDIGKARSK</sequence>
<dbReference type="EC" id="3.2.1.21" evidence="2"/>
<dbReference type="EMBL" id="CAJZBQ010000057">
    <property type="protein sequence ID" value="CAG9333786.1"/>
    <property type="molecule type" value="Genomic_DNA"/>
</dbReference>
<evidence type="ECO:0000256" key="8">
    <source>
        <dbReference type="SAM" id="SignalP"/>
    </source>
</evidence>
<dbReference type="Proteomes" id="UP001162131">
    <property type="component" value="Unassembled WGS sequence"/>
</dbReference>
<evidence type="ECO:0000256" key="4">
    <source>
        <dbReference type="ARBA" id="ARBA00023295"/>
    </source>
</evidence>
<feature type="active site" description="Nucleophile" evidence="5">
    <location>
        <position position="400"/>
    </location>
</feature>
<gene>
    <name evidence="9" type="ORF">BSTOLATCC_MIC59602</name>
</gene>
<dbReference type="PRINTS" id="PR00131">
    <property type="entry name" value="GLHYDRLASE1"/>
</dbReference>
<dbReference type="PANTHER" id="PTHR10353">
    <property type="entry name" value="GLYCOSYL HYDROLASE"/>
    <property type="match status" value="1"/>
</dbReference>
<comment type="caution">
    <text evidence="9">The sequence shown here is derived from an EMBL/GenBank/DDBJ whole genome shotgun (WGS) entry which is preliminary data.</text>
</comment>
<keyword evidence="4 7" id="KW-0326">Glycosidase</keyword>
<feature type="chain" id="PRO_5044009550" description="beta-glucosidase" evidence="8">
    <location>
        <begin position="16"/>
        <end position="520"/>
    </location>
</feature>
<evidence type="ECO:0000256" key="3">
    <source>
        <dbReference type="ARBA" id="ARBA00022801"/>
    </source>
</evidence>
<dbReference type="PANTHER" id="PTHR10353:SF36">
    <property type="entry name" value="LP05116P"/>
    <property type="match status" value="1"/>
</dbReference>
<dbReference type="PROSITE" id="PS00653">
    <property type="entry name" value="GLYCOSYL_HYDROL_F1_2"/>
    <property type="match status" value="1"/>
</dbReference>
<dbReference type="Pfam" id="PF00232">
    <property type="entry name" value="Glyco_hydro_1"/>
    <property type="match status" value="1"/>
</dbReference>
<evidence type="ECO:0000313" key="10">
    <source>
        <dbReference type="Proteomes" id="UP001162131"/>
    </source>
</evidence>
<accession>A0AAU9K2K8</accession>
<dbReference type="SUPFAM" id="SSF51445">
    <property type="entry name" value="(Trans)glycosidases"/>
    <property type="match status" value="1"/>
</dbReference>
<dbReference type="InterPro" id="IPR033132">
    <property type="entry name" value="GH_1_N_CS"/>
</dbReference>
<feature type="signal peptide" evidence="8">
    <location>
        <begin position="1"/>
        <end position="15"/>
    </location>
</feature>
<keyword evidence="3 7" id="KW-0378">Hydrolase</keyword>
<dbReference type="Gene3D" id="3.20.20.80">
    <property type="entry name" value="Glycosidases"/>
    <property type="match status" value="1"/>
</dbReference>
<comment type="similarity">
    <text evidence="1 6">Belongs to the glycosyl hydrolase 1 family.</text>
</comment>